<gene>
    <name evidence="2" type="ORF">CR513_00707</name>
</gene>
<protein>
    <recommendedName>
        <fullName evidence="1">Retrotransposon Copia-like N-terminal domain-containing protein</fullName>
    </recommendedName>
</protein>
<dbReference type="EMBL" id="QJKJ01000101">
    <property type="protein sequence ID" value="RDY14247.1"/>
    <property type="molecule type" value="Genomic_DNA"/>
</dbReference>
<dbReference type="Pfam" id="PF14244">
    <property type="entry name" value="Retrotran_gag_3"/>
    <property type="match status" value="1"/>
</dbReference>
<comment type="caution">
    <text evidence="2">The sequence shown here is derived from an EMBL/GenBank/DDBJ whole genome shotgun (WGS) entry which is preliminary data.</text>
</comment>
<evidence type="ECO:0000313" key="3">
    <source>
        <dbReference type="Proteomes" id="UP000257109"/>
    </source>
</evidence>
<name>A0A371IGR1_MUCPR</name>
<keyword evidence="3" id="KW-1185">Reference proteome</keyword>
<reference evidence="2" key="1">
    <citation type="submission" date="2018-05" db="EMBL/GenBank/DDBJ databases">
        <title>Draft genome of Mucuna pruriens seed.</title>
        <authorList>
            <person name="Nnadi N.E."/>
            <person name="Vos R."/>
            <person name="Hasami M.H."/>
            <person name="Devisetty U.K."/>
            <person name="Aguiy J.C."/>
        </authorList>
    </citation>
    <scope>NUCLEOTIDE SEQUENCE [LARGE SCALE GENOMIC DNA]</scope>
    <source>
        <strain evidence="2">JCA_2017</strain>
    </source>
</reference>
<feature type="domain" description="Retrotransposon Copia-like N-terminal" evidence="1">
    <location>
        <begin position="4"/>
        <end position="37"/>
    </location>
</feature>
<dbReference type="Proteomes" id="UP000257109">
    <property type="component" value="Unassembled WGS sequence"/>
</dbReference>
<proteinExistence type="predicted"/>
<organism evidence="2 3">
    <name type="scientific">Mucuna pruriens</name>
    <name type="common">Velvet bean</name>
    <name type="synonym">Dolichos pruriens</name>
    <dbReference type="NCBI Taxonomy" id="157652"/>
    <lineage>
        <taxon>Eukaryota</taxon>
        <taxon>Viridiplantae</taxon>
        <taxon>Streptophyta</taxon>
        <taxon>Embryophyta</taxon>
        <taxon>Tracheophyta</taxon>
        <taxon>Spermatophyta</taxon>
        <taxon>Magnoliopsida</taxon>
        <taxon>eudicotyledons</taxon>
        <taxon>Gunneridae</taxon>
        <taxon>Pentapetalae</taxon>
        <taxon>rosids</taxon>
        <taxon>fabids</taxon>
        <taxon>Fabales</taxon>
        <taxon>Fabaceae</taxon>
        <taxon>Papilionoideae</taxon>
        <taxon>50 kb inversion clade</taxon>
        <taxon>NPAAA clade</taxon>
        <taxon>indigoferoid/millettioid clade</taxon>
        <taxon>Phaseoleae</taxon>
        <taxon>Mucuna</taxon>
    </lineage>
</organism>
<evidence type="ECO:0000313" key="2">
    <source>
        <dbReference type="EMBL" id="RDY14247.1"/>
    </source>
</evidence>
<evidence type="ECO:0000259" key="1">
    <source>
        <dbReference type="Pfam" id="PF14244"/>
    </source>
</evidence>
<dbReference type="InterPro" id="IPR029472">
    <property type="entry name" value="Copia-like_N"/>
</dbReference>
<feature type="non-terminal residue" evidence="2">
    <location>
        <position position="188"/>
    </location>
</feature>
<dbReference type="AlphaFoldDB" id="A0A371IGR1"/>
<accession>A0A371IGR1</accession>
<feature type="non-terminal residue" evidence="2">
    <location>
        <position position="1"/>
    </location>
</feature>
<sequence length="188" mass="21361">IISASPPLNGDNYYNWSRVMEKALYSNNKTRFIIGNLPQSTKHRHVKDAKTWLYHRSLTLFLPKFHIAPFVLEHMTMRRGSYCSDPIFYQKRKPQKTSTNVQLQAHSCSPKSHATRPSNFKHACAHSKIAQHGRAISSTLMLSLELSIDLDTDEFKGVSARLGLKHFLRFRTGASWELGSGFGLESVS</sequence>